<dbReference type="AlphaFoldDB" id="A0A0N4UG01"/>
<dbReference type="EMBL" id="UYYG01001184">
    <property type="protein sequence ID" value="VDN59531.1"/>
    <property type="molecule type" value="Genomic_DNA"/>
</dbReference>
<dbReference type="InterPro" id="IPR054450">
    <property type="entry name" value="TIL-like_dom"/>
</dbReference>
<reference evidence="5" key="1">
    <citation type="submission" date="2017-02" db="UniProtKB">
        <authorList>
            <consortium name="WormBaseParasite"/>
        </authorList>
    </citation>
    <scope>IDENTIFICATION</scope>
</reference>
<evidence type="ECO:0000313" key="3">
    <source>
        <dbReference type="Proteomes" id="UP000038040"/>
    </source>
</evidence>
<organism evidence="3 5">
    <name type="scientific">Dracunculus medinensis</name>
    <name type="common">Guinea worm</name>
    <dbReference type="NCBI Taxonomy" id="318479"/>
    <lineage>
        <taxon>Eukaryota</taxon>
        <taxon>Metazoa</taxon>
        <taxon>Ecdysozoa</taxon>
        <taxon>Nematoda</taxon>
        <taxon>Chromadorea</taxon>
        <taxon>Rhabditida</taxon>
        <taxon>Spirurina</taxon>
        <taxon>Dracunculoidea</taxon>
        <taxon>Dracunculidae</taxon>
        <taxon>Dracunculus</taxon>
    </lineage>
</organism>
<feature type="domain" description="TIL-like" evidence="1">
    <location>
        <begin position="135"/>
        <end position="179"/>
    </location>
</feature>
<sequence>MNNSSTNNYNSTTIHQNSTQIDGILNENLPNDQSFFCTKLLGQRCGTNMIFKEIQPNSLSESLASNSEICWLRCQCENANYIRKGEKCVEIQQQQTNNPTTIGLEKNLATNSSQTLNSTSSGTKFYEKFVCLMMRGHKCGIHMVFKEIQPNALSESFYSDDEICWLRCQCESENYVRKDDEFVKVEKHTVPTSLTTVENQSEESLAVGLCERGYCKPNARVNDFCTNANKPCGVNMKFVIIFRFPLFRGQFREICDLWCKFDVNNFDEKEEKCVLASINYEEKIHHV</sequence>
<evidence type="ECO:0000259" key="1">
    <source>
        <dbReference type="Pfam" id="PF22897"/>
    </source>
</evidence>
<evidence type="ECO:0000313" key="5">
    <source>
        <dbReference type="WBParaSite" id="DME_0000639301-mRNA-1"/>
    </source>
</evidence>
<dbReference type="Proteomes" id="UP000274756">
    <property type="component" value="Unassembled WGS sequence"/>
</dbReference>
<feature type="domain" description="TIL-like" evidence="1">
    <location>
        <begin position="41"/>
        <end position="90"/>
    </location>
</feature>
<accession>A0A0N4UG01</accession>
<reference evidence="2 4" key="2">
    <citation type="submission" date="2018-11" db="EMBL/GenBank/DDBJ databases">
        <authorList>
            <consortium name="Pathogen Informatics"/>
        </authorList>
    </citation>
    <scope>NUCLEOTIDE SEQUENCE [LARGE SCALE GENOMIC DNA]</scope>
</reference>
<protein>
    <submittedName>
        <fullName evidence="5">Apple domain-containing protein</fullName>
    </submittedName>
</protein>
<dbReference type="Pfam" id="PF22897">
    <property type="entry name" value="TIL_2"/>
    <property type="match status" value="2"/>
</dbReference>
<proteinExistence type="predicted"/>
<evidence type="ECO:0000313" key="4">
    <source>
        <dbReference type="Proteomes" id="UP000274756"/>
    </source>
</evidence>
<dbReference type="WBParaSite" id="DME_0000639301-mRNA-1">
    <property type="protein sequence ID" value="DME_0000639301-mRNA-1"/>
    <property type="gene ID" value="DME_0000639301"/>
</dbReference>
<keyword evidence="4" id="KW-1185">Reference proteome</keyword>
<gene>
    <name evidence="2" type="ORF">DME_LOCUS9504</name>
</gene>
<evidence type="ECO:0000313" key="2">
    <source>
        <dbReference type="EMBL" id="VDN59531.1"/>
    </source>
</evidence>
<name>A0A0N4UG01_DRAME</name>
<dbReference type="Proteomes" id="UP000038040">
    <property type="component" value="Unplaced"/>
</dbReference>